<dbReference type="OrthoDB" id="3145912at2759"/>
<evidence type="ECO:0000313" key="1">
    <source>
        <dbReference type="EMBL" id="KAF7374656.1"/>
    </source>
</evidence>
<sequence>MVELLLELQMEIFELSALSCPVAIPKFMLVAWWVNKWVERFLYRTIVFAEPIKPYRAFRPEILLRAIRSKPASFFRDSVRNLNFSADFDISEEDAKDIISACSGVVNLHLAHRQILSNSFMDVLPPVKRLYVAMEKLFHPSAVDFTHSSFSQLTHLEVRDWLSPENANQWAKLAALPELTHLSFSDCRQIFPVFRRILDTSKSLQIFVLLTSGHHLDIYRASRHGEEKLLTQDPRFVVMASIYYQWDWQMGVHSGQDYWARAERFVAERRTGLVHEWFMGTVEIFNRNSTEGLLHFLEPYSDSYKRDIPGSPRARGICGGVFKMV</sequence>
<gene>
    <name evidence="1" type="ORF">MSAN_00350500</name>
</gene>
<keyword evidence="2" id="KW-1185">Reference proteome</keyword>
<accession>A0A8H6ZD12</accession>
<name>A0A8H6ZD12_9AGAR</name>
<dbReference type="Gene3D" id="3.80.10.10">
    <property type="entry name" value="Ribonuclease Inhibitor"/>
    <property type="match status" value="1"/>
</dbReference>
<organism evidence="1 2">
    <name type="scientific">Mycena sanguinolenta</name>
    <dbReference type="NCBI Taxonomy" id="230812"/>
    <lineage>
        <taxon>Eukaryota</taxon>
        <taxon>Fungi</taxon>
        <taxon>Dikarya</taxon>
        <taxon>Basidiomycota</taxon>
        <taxon>Agaricomycotina</taxon>
        <taxon>Agaricomycetes</taxon>
        <taxon>Agaricomycetidae</taxon>
        <taxon>Agaricales</taxon>
        <taxon>Marasmiineae</taxon>
        <taxon>Mycenaceae</taxon>
        <taxon>Mycena</taxon>
    </lineage>
</organism>
<proteinExistence type="predicted"/>
<comment type="caution">
    <text evidence="1">The sequence shown here is derived from an EMBL/GenBank/DDBJ whole genome shotgun (WGS) entry which is preliminary data.</text>
</comment>
<dbReference type="InterPro" id="IPR032675">
    <property type="entry name" value="LRR_dom_sf"/>
</dbReference>
<dbReference type="AlphaFoldDB" id="A0A8H6ZD12"/>
<evidence type="ECO:0000313" key="2">
    <source>
        <dbReference type="Proteomes" id="UP000623467"/>
    </source>
</evidence>
<dbReference type="SUPFAM" id="SSF52047">
    <property type="entry name" value="RNI-like"/>
    <property type="match status" value="1"/>
</dbReference>
<reference evidence="1" key="1">
    <citation type="submission" date="2020-05" db="EMBL/GenBank/DDBJ databases">
        <title>Mycena genomes resolve the evolution of fungal bioluminescence.</title>
        <authorList>
            <person name="Tsai I.J."/>
        </authorList>
    </citation>
    <scope>NUCLEOTIDE SEQUENCE</scope>
    <source>
        <strain evidence="1">160909Yilan</strain>
    </source>
</reference>
<protein>
    <submittedName>
        <fullName evidence="1">Uncharacterized protein</fullName>
    </submittedName>
</protein>
<dbReference type="EMBL" id="JACAZH010000002">
    <property type="protein sequence ID" value="KAF7374656.1"/>
    <property type="molecule type" value="Genomic_DNA"/>
</dbReference>
<dbReference type="Proteomes" id="UP000623467">
    <property type="component" value="Unassembled WGS sequence"/>
</dbReference>